<evidence type="ECO:0000313" key="2">
    <source>
        <dbReference type="EMBL" id="RYU63860.1"/>
    </source>
</evidence>
<dbReference type="Proteomes" id="UP000294166">
    <property type="component" value="Unassembled WGS sequence"/>
</dbReference>
<proteinExistence type="predicted"/>
<dbReference type="RefSeq" id="WP_130066533.1">
    <property type="nucleotide sequence ID" value="NZ_SEZN01000020.1"/>
</dbReference>
<accession>A0ABY0I9J9</accession>
<organism evidence="2 3">
    <name type="scientific">Aliivibrio finisterrensis</name>
    <dbReference type="NCBI Taxonomy" id="511998"/>
    <lineage>
        <taxon>Bacteria</taxon>
        <taxon>Pseudomonadati</taxon>
        <taxon>Pseudomonadota</taxon>
        <taxon>Gammaproteobacteria</taxon>
        <taxon>Vibrionales</taxon>
        <taxon>Vibrionaceae</taxon>
        <taxon>Aliivibrio</taxon>
    </lineage>
</organism>
<keyword evidence="3" id="KW-1185">Reference proteome</keyword>
<feature type="coiled-coil region" evidence="1">
    <location>
        <begin position="66"/>
        <end position="100"/>
    </location>
</feature>
<sequence>MTTSTLVHEATDKYKINFSQKDKLTQALSARLINLMNEVLSGVSTNEEVVQLLAMTDTECLTEVTLKLSQTRARVTQRELEKLQRKLEVKERFYADLRNEGGLYKANEVSKILGVSRQTVNNQREKSKLLAIPQGGDYVYPSFQFTDSGKVPYFEELLNEMKALSYVSQTSFFIDEIEIETNQYRKPIDMLKQGLSQNHYKQLRTQAVLMGKHIAK</sequence>
<reference evidence="2 3" key="1">
    <citation type="submission" date="2019-02" db="EMBL/GenBank/DDBJ databases">
        <title>Genome sequences of Aliivibrio finisterrensis strains from farmed Atlantic salmon.</title>
        <authorList>
            <person name="Bowman J.P."/>
        </authorList>
    </citation>
    <scope>NUCLEOTIDE SEQUENCE [LARGE SCALE GENOMIC DNA]</scope>
    <source>
        <strain evidence="2 3">A21</strain>
    </source>
</reference>
<comment type="caution">
    <text evidence="2">The sequence shown here is derived from an EMBL/GenBank/DDBJ whole genome shotgun (WGS) entry which is preliminary data.</text>
</comment>
<evidence type="ECO:0008006" key="4">
    <source>
        <dbReference type="Google" id="ProtNLM"/>
    </source>
</evidence>
<dbReference type="EMBL" id="SEZN01000020">
    <property type="protein sequence ID" value="RYU63860.1"/>
    <property type="molecule type" value="Genomic_DNA"/>
</dbReference>
<protein>
    <recommendedName>
        <fullName evidence="4">DNA-binding protein</fullName>
    </recommendedName>
</protein>
<gene>
    <name evidence="2" type="ORF">ERW53_11765</name>
</gene>
<name>A0ABY0I9J9_9GAMM</name>
<evidence type="ECO:0000256" key="1">
    <source>
        <dbReference type="SAM" id="Coils"/>
    </source>
</evidence>
<evidence type="ECO:0000313" key="3">
    <source>
        <dbReference type="Proteomes" id="UP000294166"/>
    </source>
</evidence>
<keyword evidence="1" id="KW-0175">Coiled coil</keyword>